<keyword evidence="12" id="KW-1015">Disulfide bond</keyword>
<organism evidence="17 18">
    <name type="scientific">Mauremys mutica</name>
    <name type="common">yellowpond turtle</name>
    <dbReference type="NCBI Taxonomy" id="74926"/>
    <lineage>
        <taxon>Eukaryota</taxon>
        <taxon>Metazoa</taxon>
        <taxon>Chordata</taxon>
        <taxon>Craniata</taxon>
        <taxon>Vertebrata</taxon>
        <taxon>Euteleostomi</taxon>
        <taxon>Archelosauria</taxon>
        <taxon>Testudinata</taxon>
        <taxon>Testudines</taxon>
        <taxon>Cryptodira</taxon>
        <taxon>Durocryptodira</taxon>
        <taxon>Testudinoidea</taxon>
        <taxon>Geoemydidae</taxon>
        <taxon>Geoemydinae</taxon>
        <taxon>Mauremys</taxon>
    </lineage>
</organism>
<keyword evidence="18" id="KW-1185">Reference proteome</keyword>
<evidence type="ECO:0000256" key="3">
    <source>
        <dbReference type="ARBA" id="ARBA00007810"/>
    </source>
</evidence>
<evidence type="ECO:0000256" key="4">
    <source>
        <dbReference type="ARBA" id="ARBA00022475"/>
    </source>
</evidence>
<dbReference type="InterPro" id="IPR003598">
    <property type="entry name" value="Ig_sub2"/>
</dbReference>
<evidence type="ECO:0000256" key="10">
    <source>
        <dbReference type="ARBA" id="ARBA00022989"/>
    </source>
</evidence>
<feature type="signal peptide" evidence="15">
    <location>
        <begin position="1"/>
        <end position="18"/>
    </location>
</feature>
<evidence type="ECO:0000256" key="2">
    <source>
        <dbReference type="ARBA" id="ARBA00004536"/>
    </source>
</evidence>
<dbReference type="SMART" id="SM00406">
    <property type="entry name" value="IGv"/>
    <property type="match status" value="2"/>
</dbReference>
<evidence type="ECO:0000256" key="8">
    <source>
        <dbReference type="ARBA" id="ARBA00022889"/>
    </source>
</evidence>
<evidence type="ECO:0000256" key="6">
    <source>
        <dbReference type="ARBA" id="ARBA00022729"/>
    </source>
</evidence>
<dbReference type="SUPFAM" id="SSF48726">
    <property type="entry name" value="Immunoglobulin"/>
    <property type="match status" value="2"/>
</dbReference>
<accession>A0A9D3XC91</accession>
<dbReference type="PANTHER" id="PTHR47011:SF1">
    <property type="entry name" value="CD226 ANTIGEN"/>
    <property type="match status" value="1"/>
</dbReference>
<dbReference type="InterPro" id="IPR013106">
    <property type="entry name" value="Ig_V-set"/>
</dbReference>
<keyword evidence="6 15" id="KW-0732">Signal</keyword>
<dbReference type="Pfam" id="PF07686">
    <property type="entry name" value="V-set"/>
    <property type="match status" value="2"/>
</dbReference>
<reference evidence="17" key="1">
    <citation type="submission" date="2021-09" db="EMBL/GenBank/DDBJ databases">
        <title>The genome of Mauremys mutica provides insights into the evolution of semi-aquatic lifestyle.</title>
        <authorList>
            <person name="Gong S."/>
            <person name="Gao Y."/>
        </authorList>
    </citation>
    <scope>NUCLEOTIDE SEQUENCE</scope>
    <source>
        <strain evidence="17">MM-2020</strain>
        <tissue evidence="17">Muscle</tissue>
    </source>
</reference>
<dbReference type="FunFam" id="2.60.40.10:FF:000304">
    <property type="entry name" value="Nectin cell adhesion molecule 1"/>
    <property type="match status" value="1"/>
</dbReference>
<dbReference type="GO" id="GO:0005912">
    <property type="term" value="C:adherens junction"/>
    <property type="evidence" value="ECO:0007669"/>
    <property type="project" value="UniProtKB-SubCell"/>
</dbReference>
<gene>
    <name evidence="17" type="ORF">KIL84_010738</name>
</gene>
<evidence type="ECO:0000256" key="14">
    <source>
        <dbReference type="SAM" id="Phobius"/>
    </source>
</evidence>
<dbReference type="Gene3D" id="2.60.40.10">
    <property type="entry name" value="Immunoglobulins"/>
    <property type="match status" value="2"/>
</dbReference>
<evidence type="ECO:0000256" key="13">
    <source>
        <dbReference type="ARBA" id="ARBA00023180"/>
    </source>
</evidence>
<dbReference type="PANTHER" id="PTHR47011">
    <property type="entry name" value="CD226 ANTIGEN"/>
    <property type="match status" value="1"/>
</dbReference>
<evidence type="ECO:0000256" key="9">
    <source>
        <dbReference type="ARBA" id="ARBA00022949"/>
    </source>
</evidence>
<feature type="domain" description="Ig-like" evidence="16">
    <location>
        <begin position="133"/>
        <end position="235"/>
    </location>
</feature>
<comment type="similarity">
    <text evidence="3">Belongs to the nectin family.</text>
</comment>
<keyword evidence="11 14" id="KW-0472">Membrane</keyword>
<evidence type="ECO:0000256" key="7">
    <source>
        <dbReference type="ARBA" id="ARBA00022737"/>
    </source>
</evidence>
<proteinExistence type="inferred from homology"/>
<dbReference type="InterPro" id="IPR042842">
    <property type="entry name" value="CD226"/>
</dbReference>
<dbReference type="SMART" id="SM00408">
    <property type="entry name" value="IGc2"/>
    <property type="match status" value="1"/>
</dbReference>
<feature type="transmembrane region" description="Helical" evidence="14">
    <location>
        <begin position="259"/>
        <end position="287"/>
    </location>
</feature>
<comment type="caution">
    <text evidence="17">The sequence shown here is derived from an EMBL/GenBank/DDBJ whole genome shotgun (WGS) entry which is preliminary data.</text>
</comment>
<keyword evidence="4" id="KW-1003">Cell membrane</keyword>
<feature type="domain" description="Ig-like" evidence="16">
    <location>
        <begin position="19"/>
        <end position="110"/>
    </location>
</feature>
<evidence type="ECO:0000313" key="17">
    <source>
        <dbReference type="EMBL" id="KAH1177036.1"/>
    </source>
</evidence>
<dbReference type="GO" id="GO:0009897">
    <property type="term" value="C:external side of plasma membrane"/>
    <property type="evidence" value="ECO:0007669"/>
    <property type="project" value="TreeGrafter"/>
</dbReference>
<dbReference type="AlphaFoldDB" id="A0A9D3XC91"/>
<dbReference type="GO" id="GO:0002891">
    <property type="term" value="P:positive regulation of immunoglobulin mediated immune response"/>
    <property type="evidence" value="ECO:0007669"/>
    <property type="project" value="TreeGrafter"/>
</dbReference>
<dbReference type="InterPro" id="IPR013783">
    <property type="entry name" value="Ig-like_fold"/>
</dbReference>
<feature type="chain" id="PRO_5039433312" description="Ig-like domain-containing protein" evidence="15">
    <location>
        <begin position="19"/>
        <end position="369"/>
    </location>
</feature>
<evidence type="ECO:0000313" key="18">
    <source>
        <dbReference type="Proteomes" id="UP000827986"/>
    </source>
</evidence>
<dbReference type="InterPro" id="IPR003599">
    <property type="entry name" value="Ig_sub"/>
</dbReference>
<dbReference type="GO" id="GO:0050839">
    <property type="term" value="F:cell adhesion molecule binding"/>
    <property type="evidence" value="ECO:0007669"/>
    <property type="project" value="TreeGrafter"/>
</dbReference>
<keyword evidence="10 14" id="KW-1133">Transmembrane helix</keyword>
<dbReference type="SMART" id="SM00409">
    <property type="entry name" value="IG"/>
    <property type="match status" value="2"/>
</dbReference>
<dbReference type="Proteomes" id="UP000827986">
    <property type="component" value="Unassembled WGS sequence"/>
</dbReference>
<keyword evidence="13" id="KW-0325">Glycoprotein</keyword>
<dbReference type="GO" id="GO:0002729">
    <property type="term" value="P:positive regulation of natural killer cell cytokine production"/>
    <property type="evidence" value="ECO:0007669"/>
    <property type="project" value="InterPro"/>
</dbReference>
<sequence length="369" mass="41525">MDYLACLIVLLQLSETTGEGRFVDATVKLINNMTLECVYPKTDGITQMSWVKSIVTGKEVIAVSHPLHGVHIKDKYKDRVHFINASTRDNSLNFMKTTEADTGLYLCSITFPNGVWEKVVQVIQLDSFEVPVPPTNHMIIEPGGNVTLRCSYSVGDLVRQVTWERIKADRMDTIVLCNLLEGKTYGSDYQERAMIDCATQESDILVIQNVTSSDSGIYRCHYGGNKTHVMRLTVTSEITPCTSGQNQEEYKQTTLDHHWHILLIAGGAAASLLLLVTILIISITVVYRKKKKRRRIMKALLKALYSAQTRVRLAKELLAFCRIFFFKCDNMKTVLSAVRNLDCTLTIGAFFTVSLKYADTCKRQHGVVV</sequence>
<keyword evidence="9" id="KW-0965">Cell junction</keyword>
<evidence type="ECO:0000259" key="16">
    <source>
        <dbReference type="PROSITE" id="PS50835"/>
    </source>
</evidence>
<evidence type="ECO:0000256" key="12">
    <source>
        <dbReference type="ARBA" id="ARBA00023157"/>
    </source>
</evidence>
<dbReference type="PROSITE" id="PS50835">
    <property type="entry name" value="IG_LIKE"/>
    <property type="match status" value="2"/>
</dbReference>
<keyword evidence="8" id="KW-0130">Cell adhesion</keyword>
<dbReference type="InterPro" id="IPR007110">
    <property type="entry name" value="Ig-like_dom"/>
</dbReference>
<dbReference type="GO" id="GO:0007155">
    <property type="term" value="P:cell adhesion"/>
    <property type="evidence" value="ECO:0007669"/>
    <property type="project" value="UniProtKB-KW"/>
</dbReference>
<evidence type="ECO:0000256" key="15">
    <source>
        <dbReference type="SAM" id="SignalP"/>
    </source>
</evidence>
<dbReference type="InterPro" id="IPR036179">
    <property type="entry name" value="Ig-like_dom_sf"/>
</dbReference>
<evidence type="ECO:0000256" key="1">
    <source>
        <dbReference type="ARBA" id="ARBA00004251"/>
    </source>
</evidence>
<name>A0A9D3XC91_9SAUR</name>
<keyword evidence="5 14" id="KW-0812">Transmembrane</keyword>
<evidence type="ECO:0000256" key="11">
    <source>
        <dbReference type="ARBA" id="ARBA00023136"/>
    </source>
</evidence>
<evidence type="ECO:0000256" key="5">
    <source>
        <dbReference type="ARBA" id="ARBA00022692"/>
    </source>
</evidence>
<keyword evidence="7" id="KW-0677">Repeat</keyword>
<dbReference type="EMBL" id="JAHDVG010000474">
    <property type="protein sequence ID" value="KAH1177036.1"/>
    <property type="molecule type" value="Genomic_DNA"/>
</dbReference>
<protein>
    <recommendedName>
        <fullName evidence="16">Ig-like domain-containing protein</fullName>
    </recommendedName>
</protein>
<comment type="subcellular location">
    <subcellularLocation>
        <location evidence="2">Cell junction</location>
        <location evidence="2">Adherens junction</location>
    </subcellularLocation>
    <subcellularLocation>
        <location evidence="1">Cell membrane</location>
        <topology evidence="1">Single-pass type I membrane protein</topology>
    </subcellularLocation>
</comment>